<dbReference type="InParanoid" id="A0A0Q3FI71"/>
<accession>A0A0Q3FI71</accession>
<reference evidence="3" key="3">
    <citation type="submission" date="2018-08" db="UniProtKB">
        <authorList>
            <consortium name="EnsemblPlants"/>
        </authorList>
    </citation>
    <scope>IDENTIFICATION</scope>
    <source>
        <strain evidence="3">cv. Bd21</strain>
    </source>
</reference>
<reference evidence="2" key="2">
    <citation type="submission" date="2017-06" db="EMBL/GenBank/DDBJ databases">
        <title>WGS assembly of Brachypodium distachyon.</title>
        <authorList>
            <consortium name="The International Brachypodium Initiative"/>
            <person name="Lucas S."/>
            <person name="Harmon-Smith M."/>
            <person name="Lail K."/>
            <person name="Tice H."/>
            <person name="Grimwood J."/>
            <person name="Bruce D."/>
            <person name="Barry K."/>
            <person name="Shu S."/>
            <person name="Lindquist E."/>
            <person name="Wang M."/>
            <person name="Pitluck S."/>
            <person name="Vogel J.P."/>
            <person name="Garvin D.F."/>
            <person name="Mockler T.C."/>
            <person name="Schmutz J."/>
            <person name="Rokhsar D."/>
            <person name="Bevan M.W."/>
        </authorList>
    </citation>
    <scope>NUCLEOTIDE SEQUENCE</scope>
    <source>
        <strain evidence="2">Bd21</strain>
    </source>
</reference>
<evidence type="ECO:0000313" key="3">
    <source>
        <dbReference type="EnsemblPlants" id="KQJ98910"/>
    </source>
</evidence>
<evidence type="ECO:0000313" key="2">
    <source>
        <dbReference type="EMBL" id="KQJ98910.2"/>
    </source>
</evidence>
<organism evidence="2">
    <name type="scientific">Brachypodium distachyon</name>
    <name type="common">Purple false brome</name>
    <name type="synonym">Trachynia distachya</name>
    <dbReference type="NCBI Taxonomy" id="15368"/>
    <lineage>
        <taxon>Eukaryota</taxon>
        <taxon>Viridiplantae</taxon>
        <taxon>Streptophyta</taxon>
        <taxon>Embryophyta</taxon>
        <taxon>Tracheophyta</taxon>
        <taxon>Spermatophyta</taxon>
        <taxon>Magnoliopsida</taxon>
        <taxon>Liliopsida</taxon>
        <taxon>Poales</taxon>
        <taxon>Poaceae</taxon>
        <taxon>BOP clade</taxon>
        <taxon>Pooideae</taxon>
        <taxon>Stipodae</taxon>
        <taxon>Brachypodieae</taxon>
        <taxon>Brachypodium</taxon>
    </lineage>
</organism>
<gene>
    <name evidence="2" type="ORF">BRADI_3g40259v3</name>
</gene>
<dbReference type="Proteomes" id="UP000008810">
    <property type="component" value="Chromosome 3"/>
</dbReference>
<dbReference type="EMBL" id="CM000882">
    <property type="protein sequence ID" value="KQJ98910.2"/>
    <property type="molecule type" value="Genomic_DNA"/>
</dbReference>
<name>A0A0Q3FI71_BRADI</name>
<sequence length="168" mass="18595">MREIALENSANQYQNPSPSRLLLPFLRRPTRVACISSRVLAPEAISSHRSSATHKTSERYGEFPSTATSGQIEGQTPSFSALTRSICALVLFACFAVWFLSAQETCEPSRALPRPRDARLLPRALRRAAARRAQPPALQCSSQPINLQKQDEGVAALHMEELQFMESS</sequence>
<proteinExistence type="predicted"/>
<reference evidence="2 3" key="1">
    <citation type="journal article" date="2010" name="Nature">
        <title>Genome sequencing and analysis of the model grass Brachypodium distachyon.</title>
        <authorList>
            <consortium name="International Brachypodium Initiative"/>
        </authorList>
    </citation>
    <scope>NUCLEOTIDE SEQUENCE [LARGE SCALE GENOMIC DNA]</scope>
    <source>
        <strain evidence="2 3">Bd21</strain>
    </source>
</reference>
<keyword evidence="4" id="KW-1185">Reference proteome</keyword>
<dbReference type="AlphaFoldDB" id="A0A0Q3FI71"/>
<dbReference type="EnsemblPlants" id="KQJ98910">
    <property type="protein sequence ID" value="KQJ98910"/>
    <property type="gene ID" value="BRADI_3g40259v3"/>
</dbReference>
<evidence type="ECO:0000256" key="1">
    <source>
        <dbReference type="SAM" id="MobiDB-lite"/>
    </source>
</evidence>
<protein>
    <submittedName>
        <fullName evidence="2 3">Uncharacterized protein</fullName>
    </submittedName>
</protein>
<evidence type="ECO:0000313" key="4">
    <source>
        <dbReference type="Proteomes" id="UP000008810"/>
    </source>
</evidence>
<feature type="region of interest" description="Disordered" evidence="1">
    <location>
        <begin position="46"/>
        <end position="71"/>
    </location>
</feature>
<dbReference type="Gramene" id="KQJ98910">
    <property type="protein sequence ID" value="KQJ98910"/>
    <property type="gene ID" value="BRADI_3g40259v3"/>
</dbReference>